<gene>
    <name evidence="1" type="ORF">K488DRAFT_61569</name>
</gene>
<protein>
    <submittedName>
        <fullName evidence="1">Uncharacterized protein</fullName>
    </submittedName>
</protein>
<dbReference type="EMBL" id="MU273903">
    <property type="protein sequence ID" value="KAI0027448.1"/>
    <property type="molecule type" value="Genomic_DNA"/>
</dbReference>
<reference evidence="1" key="1">
    <citation type="submission" date="2021-02" db="EMBL/GenBank/DDBJ databases">
        <authorList>
            <consortium name="DOE Joint Genome Institute"/>
            <person name="Ahrendt S."/>
            <person name="Looney B.P."/>
            <person name="Miyauchi S."/>
            <person name="Morin E."/>
            <person name="Drula E."/>
            <person name="Courty P.E."/>
            <person name="Chicoki N."/>
            <person name="Fauchery L."/>
            <person name="Kohler A."/>
            <person name="Kuo A."/>
            <person name="Labutti K."/>
            <person name="Pangilinan J."/>
            <person name="Lipzen A."/>
            <person name="Riley R."/>
            <person name="Andreopoulos W."/>
            <person name="He G."/>
            <person name="Johnson J."/>
            <person name="Barry K.W."/>
            <person name="Grigoriev I.V."/>
            <person name="Nagy L."/>
            <person name="Hibbett D."/>
            <person name="Henrissat B."/>
            <person name="Matheny P.B."/>
            <person name="Labbe J."/>
            <person name="Martin F."/>
        </authorList>
    </citation>
    <scope>NUCLEOTIDE SEQUENCE</scope>
    <source>
        <strain evidence="1">EC-137</strain>
    </source>
</reference>
<evidence type="ECO:0000313" key="2">
    <source>
        <dbReference type="Proteomes" id="UP000814128"/>
    </source>
</evidence>
<feature type="non-terminal residue" evidence="1">
    <location>
        <position position="1"/>
    </location>
</feature>
<sequence length="98" mass="10994">IAVLNNVSLRPDSWLLIELRVLTFEFVSVDANGSDGSTSASVRAEVFRPPEGRLKVHSLHNLTHMNVEMVWAARSAEKRRRGVRCVSHSRQSPTIDDL</sequence>
<dbReference type="Proteomes" id="UP000814128">
    <property type="component" value="Unassembled WGS sequence"/>
</dbReference>
<comment type="caution">
    <text evidence="1">The sequence shown here is derived from an EMBL/GenBank/DDBJ whole genome shotgun (WGS) entry which is preliminary data.</text>
</comment>
<reference evidence="1" key="2">
    <citation type="journal article" date="2022" name="New Phytol.">
        <title>Evolutionary transition to the ectomycorrhizal habit in the genomes of a hyperdiverse lineage of mushroom-forming fungi.</title>
        <authorList>
            <person name="Looney B."/>
            <person name="Miyauchi S."/>
            <person name="Morin E."/>
            <person name="Drula E."/>
            <person name="Courty P.E."/>
            <person name="Kohler A."/>
            <person name="Kuo A."/>
            <person name="LaButti K."/>
            <person name="Pangilinan J."/>
            <person name="Lipzen A."/>
            <person name="Riley R."/>
            <person name="Andreopoulos W."/>
            <person name="He G."/>
            <person name="Johnson J."/>
            <person name="Nolan M."/>
            <person name="Tritt A."/>
            <person name="Barry K.W."/>
            <person name="Grigoriev I.V."/>
            <person name="Nagy L.G."/>
            <person name="Hibbett D."/>
            <person name="Henrissat B."/>
            <person name="Matheny P.B."/>
            <person name="Labbe J."/>
            <person name="Martin F.M."/>
        </authorList>
    </citation>
    <scope>NUCLEOTIDE SEQUENCE</scope>
    <source>
        <strain evidence="1">EC-137</strain>
    </source>
</reference>
<organism evidence="1 2">
    <name type="scientific">Vararia minispora EC-137</name>
    <dbReference type="NCBI Taxonomy" id="1314806"/>
    <lineage>
        <taxon>Eukaryota</taxon>
        <taxon>Fungi</taxon>
        <taxon>Dikarya</taxon>
        <taxon>Basidiomycota</taxon>
        <taxon>Agaricomycotina</taxon>
        <taxon>Agaricomycetes</taxon>
        <taxon>Russulales</taxon>
        <taxon>Lachnocladiaceae</taxon>
        <taxon>Vararia</taxon>
    </lineage>
</organism>
<evidence type="ECO:0000313" key="1">
    <source>
        <dbReference type="EMBL" id="KAI0027448.1"/>
    </source>
</evidence>
<keyword evidence="2" id="KW-1185">Reference proteome</keyword>
<proteinExistence type="predicted"/>
<name>A0ACB8Q6L9_9AGAM</name>
<accession>A0ACB8Q6L9</accession>